<name>A0A2Y9ANR4_9RHOB</name>
<reference evidence="2 4" key="1">
    <citation type="submission" date="2016-10" db="EMBL/GenBank/DDBJ databases">
        <authorList>
            <person name="Cai Z."/>
        </authorList>
    </citation>
    <scope>NUCLEOTIDE SEQUENCE [LARGE SCALE GENOMIC DNA]</scope>
    <source>
        <strain evidence="2 4">DSM 25227</strain>
    </source>
</reference>
<evidence type="ECO:0000313" key="1">
    <source>
        <dbReference type="EMBL" id="PWJ19100.1"/>
    </source>
</evidence>
<dbReference type="EMBL" id="QGDJ01000004">
    <property type="protein sequence ID" value="PWJ19100.1"/>
    <property type="molecule type" value="Genomic_DNA"/>
</dbReference>
<dbReference type="AlphaFoldDB" id="A0A2Y9ANR4"/>
<accession>A0A2Y9ANR4</accession>
<dbReference type="Proteomes" id="UP000245839">
    <property type="component" value="Unassembled WGS sequence"/>
</dbReference>
<evidence type="ECO:0000313" key="2">
    <source>
        <dbReference type="EMBL" id="SSA45726.1"/>
    </source>
</evidence>
<evidence type="ECO:0000313" key="4">
    <source>
        <dbReference type="Proteomes" id="UP000251571"/>
    </source>
</evidence>
<dbReference type="Proteomes" id="UP000251571">
    <property type="component" value="Unassembled WGS sequence"/>
</dbReference>
<evidence type="ECO:0000313" key="3">
    <source>
        <dbReference type="Proteomes" id="UP000245839"/>
    </source>
</evidence>
<dbReference type="RefSeq" id="WP_245947416.1">
    <property type="nucleotide sequence ID" value="NZ_QGDJ01000004.1"/>
</dbReference>
<organism evidence="2 4">
    <name type="scientific">Jannaschia seohaensis</name>
    <dbReference type="NCBI Taxonomy" id="475081"/>
    <lineage>
        <taxon>Bacteria</taxon>
        <taxon>Pseudomonadati</taxon>
        <taxon>Pseudomonadota</taxon>
        <taxon>Alphaproteobacteria</taxon>
        <taxon>Rhodobacterales</taxon>
        <taxon>Roseobacteraceae</taxon>
        <taxon>Jannaschia</taxon>
    </lineage>
</organism>
<reference evidence="1 3" key="2">
    <citation type="submission" date="2018-03" db="EMBL/GenBank/DDBJ databases">
        <title>Genomic Encyclopedia of Archaeal and Bacterial Type Strains, Phase II (KMG-II): from individual species to whole genera.</title>
        <authorList>
            <person name="Goeker M."/>
        </authorList>
    </citation>
    <scope>NUCLEOTIDE SEQUENCE [LARGE SCALE GENOMIC DNA]</scope>
    <source>
        <strain evidence="1 3">DSM 25227</strain>
    </source>
</reference>
<protein>
    <submittedName>
        <fullName evidence="2">Uncharacterized protein</fullName>
    </submittedName>
</protein>
<keyword evidence="3" id="KW-1185">Reference proteome</keyword>
<gene>
    <name evidence="1" type="ORF">BCF38_10429</name>
    <name evidence="2" type="ORF">SAMN05421539_10429</name>
</gene>
<sequence>MIGQRLGQDEADYPRLGKRIYRQVGVGADIADLDSLIHPVTGART</sequence>
<dbReference type="EMBL" id="UETC01000004">
    <property type="protein sequence ID" value="SSA45726.1"/>
    <property type="molecule type" value="Genomic_DNA"/>
</dbReference>
<proteinExistence type="predicted"/>